<gene>
    <name evidence="7" type="ORF">L21SP2_0307</name>
</gene>
<proteinExistence type="inferred from homology"/>
<evidence type="ECO:0000256" key="5">
    <source>
        <dbReference type="RuleBase" id="RU361279"/>
    </source>
</evidence>
<dbReference type="GO" id="GO:0035999">
    <property type="term" value="P:tetrahydrofolate interconversion"/>
    <property type="evidence" value="ECO:0007669"/>
    <property type="project" value="TreeGrafter"/>
</dbReference>
<feature type="binding site" evidence="4">
    <location>
        <position position="61"/>
    </location>
    <ligand>
        <name>substrate</name>
    </ligand>
</feature>
<dbReference type="RefSeq" id="WP_024266680.1">
    <property type="nucleotide sequence ID" value="NC_023035.1"/>
</dbReference>
<dbReference type="PANTHER" id="PTHR23407">
    <property type="entry name" value="ATPASE INHIBITOR/5-FORMYLTETRAHYDROFOLATE CYCLO-LIGASE"/>
    <property type="match status" value="1"/>
</dbReference>
<evidence type="ECO:0000313" key="7">
    <source>
        <dbReference type="EMBL" id="AHC13747.1"/>
    </source>
</evidence>
<feature type="binding site" evidence="4">
    <location>
        <begin position="15"/>
        <end position="19"/>
    </location>
    <ligand>
        <name>ATP</name>
        <dbReference type="ChEBI" id="CHEBI:30616"/>
    </ligand>
</feature>
<dbReference type="STRING" id="1307761.L21SP2_0307"/>
<dbReference type="GO" id="GO:0009396">
    <property type="term" value="P:folic acid-containing compound biosynthetic process"/>
    <property type="evidence" value="ECO:0007669"/>
    <property type="project" value="TreeGrafter"/>
</dbReference>
<dbReference type="EC" id="6.3.3.2" evidence="5"/>
<evidence type="ECO:0000256" key="1">
    <source>
        <dbReference type="ARBA" id="ARBA00010638"/>
    </source>
</evidence>
<keyword evidence="5" id="KW-0460">Magnesium</keyword>
<comment type="cofactor">
    <cofactor evidence="5">
        <name>Mg(2+)</name>
        <dbReference type="ChEBI" id="CHEBI:18420"/>
    </cofactor>
</comment>
<protein>
    <recommendedName>
        <fullName evidence="5">5-formyltetrahydrofolate cyclo-ligase</fullName>
        <ecNumber evidence="5">6.3.3.2</ecNumber>
    </recommendedName>
</protein>
<keyword evidence="3 4" id="KW-0067">ATP-binding</keyword>
<dbReference type="NCBIfam" id="TIGR02727">
    <property type="entry name" value="MTHFS_bact"/>
    <property type="match status" value="1"/>
</dbReference>
<dbReference type="AlphaFoldDB" id="V5WD72"/>
<dbReference type="GO" id="GO:0030272">
    <property type="term" value="F:5-formyltetrahydrofolate cyclo-ligase activity"/>
    <property type="evidence" value="ECO:0007669"/>
    <property type="project" value="UniProtKB-EC"/>
</dbReference>
<dbReference type="InterPro" id="IPR037171">
    <property type="entry name" value="NagB/RpiA_transferase-like"/>
</dbReference>
<feature type="binding site" evidence="4">
    <location>
        <begin position="163"/>
        <end position="171"/>
    </location>
    <ligand>
        <name>ATP</name>
        <dbReference type="ChEBI" id="CHEBI:30616"/>
    </ligand>
</feature>
<dbReference type="GO" id="GO:0046872">
    <property type="term" value="F:metal ion binding"/>
    <property type="evidence" value="ECO:0007669"/>
    <property type="project" value="UniProtKB-KW"/>
</dbReference>
<keyword evidence="7" id="KW-0436">Ligase</keyword>
<evidence type="ECO:0000256" key="2">
    <source>
        <dbReference type="ARBA" id="ARBA00022741"/>
    </source>
</evidence>
<dbReference type="Pfam" id="PF01812">
    <property type="entry name" value="5-FTHF_cyc-lig"/>
    <property type="match status" value="1"/>
</dbReference>
<accession>V5WD72</accession>
<comment type="catalytic activity">
    <reaction evidence="5">
        <text>(6S)-5-formyl-5,6,7,8-tetrahydrofolate + ATP = (6R)-5,10-methenyltetrahydrofolate + ADP + phosphate</text>
        <dbReference type="Rhea" id="RHEA:10488"/>
        <dbReference type="ChEBI" id="CHEBI:30616"/>
        <dbReference type="ChEBI" id="CHEBI:43474"/>
        <dbReference type="ChEBI" id="CHEBI:57455"/>
        <dbReference type="ChEBI" id="CHEBI:57457"/>
        <dbReference type="ChEBI" id="CHEBI:456216"/>
        <dbReference type="EC" id="6.3.3.2"/>
    </reaction>
</comment>
<reference evidence="7 8" key="1">
    <citation type="journal article" date="2015" name="Stand. Genomic Sci.">
        <title>Complete genome sequence and description of Salinispira pacifica gen. nov., sp. nov., a novel spirochaete isolated form a hypersaline microbial mat.</title>
        <authorList>
            <person name="Ben Hania W."/>
            <person name="Joseph M."/>
            <person name="Schumann P."/>
            <person name="Bunk B."/>
            <person name="Fiebig A."/>
            <person name="Sproer C."/>
            <person name="Klenk H.P."/>
            <person name="Fardeau M.L."/>
            <person name="Spring S."/>
        </authorList>
    </citation>
    <scope>NUCLEOTIDE SEQUENCE [LARGE SCALE GENOMIC DNA]</scope>
    <source>
        <strain evidence="7 8">L21-RPul-D2</strain>
    </source>
</reference>
<sequence length="219" mass="24899">MDNGAGEAGDVKRKKKLLRREIRKELDNLSRERRNGEAAAITSQLRSLDEWKNARFILAYVPMKEEVPILPLLKQASREGKRIFLPRVESPEHPLHPPRTLGGKVLGFHEWITMSMDELELDAYNIPVPRIEDSRRLEAAPDYRQQDSLVIVPGLGFTTGGDRLGRGGGFYDQFLESHRDIFSAALCFTCQIRSSLPLEPGDQRVHKVISLQEGKIWDT</sequence>
<dbReference type="PIRSF" id="PIRSF006806">
    <property type="entry name" value="FTHF_cligase"/>
    <property type="match status" value="1"/>
</dbReference>
<feature type="binding site" evidence="4">
    <location>
        <position position="66"/>
    </location>
    <ligand>
        <name>substrate</name>
    </ligand>
</feature>
<dbReference type="Proteomes" id="UP000018680">
    <property type="component" value="Chromosome"/>
</dbReference>
<dbReference type="PANTHER" id="PTHR23407:SF1">
    <property type="entry name" value="5-FORMYLTETRAHYDROFOLATE CYCLO-LIGASE"/>
    <property type="match status" value="1"/>
</dbReference>
<dbReference type="eggNOG" id="COG0212">
    <property type="taxonomic scope" value="Bacteria"/>
</dbReference>
<organism evidence="7 8">
    <name type="scientific">Salinispira pacifica</name>
    <dbReference type="NCBI Taxonomy" id="1307761"/>
    <lineage>
        <taxon>Bacteria</taxon>
        <taxon>Pseudomonadati</taxon>
        <taxon>Spirochaetota</taxon>
        <taxon>Spirochaetia</taxon>
        <taxon>Spirochaetales</taxon>
        <taxon>Spirochaetaceae</taxon>
        <taxon>Salinispira</taxon>
    </lineage>
</organism>
<keyword evidence="8" id="KW-1185">Reference proteome</keyword>
<evidence type="ECO:0000256" key="3">
    <source>
        <dbReference type="ARBA" id="ARBA00022840"/>
    </source>
</evidence>
<evidence type="ECO:0000313" key="8">
    <source>
        <dbReference type="Proteomes" id="UP000018680"/>
    </source>
</evidence>
<keyword evidence="2 4" id="KW-0547">Nucleotide-binding</keyword>
<dbReference type="SUPFAM" id="SSF100950">
    <property type="entry name" value="NagB/RpiA/CoA transferase-like"/>
    <property type="match status" value="1"/>
</dbReference>
<name>V5WD72_9SPIO</name>
<dbReference type="EMBL" id="CP006939">
    <property type="protein sequence ID" value="AHC13747.1"/>
    <property type="molecule type" value="Genomic_DNA"/>
</dbReference>
<dbReference type="Gene3D" id="3.40.50.10420">
    <property type="entry name" value="NagB/RpiA/CoA transferase-like"/>
    <property type="match status" value="1"/>
</dbReference>
<feature type="coiled-coil region" evidence="6">
    <location>
        <begin position="12"/>
        <end position="39"/>
    </location>
</feature>
<comment type="similarity">
    <text evidence="1 5">Belongs to the 5-formyltetrahydrofolate cyclo-ligase family.</text>
</comment>
<dbReference type="HOGENOM" id="CLU_066245_2_2_12"/>
<evidence type="ECO:0000256" key="6">
    <source>
        <dbReference type="SAM" id="Coils"/>
    </source>
</evidence>
<evidence type="ECO:0000256" key="4">
    <source>
        <dbReference type="PIRSR" id="PIRSR006806-1"/>
    </source>
</evidence>
<dbReference type="InterPro" id="IPR024185">
    <property type="entry name" value="FTHF_cligase-like_sf"/>
</dbReference>
<dbReference type="InterPro" id="IPR002698">
    <property type="entry name" value="FTHF_cligase"/>
</dbReference>
<dbReference type="GO" id="GO:0005524">
    <property type="term" value="F:ATP binding"/>
    <property type="evidence" value="ECO:0007669"/>
    <property type="project" value="UniProtKB-KW"/>
</dbReference>
<dbReference type="KEGG" id="slr:L21SP2_0307"/>
<keyword evidence="6" id="KW-0175">Coiled coil</keyword>
<keyword evidence="5" id="KW-0479">Metal-binding</keyword>